<gene>
    <name evidence="4" type="ORF">FTV88_2477</name>
</gene>
<reference evidence="5" key="1">
    <citation type="submission" date="2019-11" db="EMBL/GenBank/DDBJ databases">
        <title>Genome sequence of Heliorestis convoluta strain HH, an alkaliphilic and minimalistic phototrophic bacterium from a soda lake in Egypt.</title>
        <authorList>
            <person name="Dewey E.D."/>
            <person name="Stokes L.M."/>
            <person name="Burchell B.M."/>
            <person name="Shaffer K.N."/>
            <person name="Huntington A.M."/>
            <person name="Baker J.M."/>
            <person name="Nadendla S."/>
            <person name="Giglio M.G."/>
            <person name="Touchman J.W."/>
            <person name="Blankenship R.E."/>
            <person name="Madigan M.T."/>
            <person name="Sattley W.M."/>
        </authorList>
    </citation>
    <scope>NUCLEOTIDE SEQUENCE [LARGE SCALE GENOMIC DNA]</scope>
    <source>
        <strain evidence="5">HH</strain>
    </source>
</reference>
<dbReference type="InterPro" id="IPR027417">
    <property type="entry name" value="P-loop_NTPase"/>
</dbReference>
<dbReference type="InterPro" id="IPR001482">
    <property type="entry name" value="T2SS/T4SS_dom"/>
</dbReference>
<evidence type="ECO:0000313" key="4">
    <source>
        <dbReference type="EMBL" id="QGG48570.1"/>
    </source>
</evidence>
<dbReference type="KEGG" id="hcv:FTV88_2477"/>
<dbReference type="Pfam" id="PF00437">
    <property type="entry name" value="T2SSE"/>
    <property type="match status" value="1"/>
</dbReference>
<dbReference type="GO" id="GO:0016887">
    <property type="term" value="F:ATP hydrolysis activity"/>
    <property type="evidence" value="ECO:0007669"/>
    <property type="project" value="InterPro"/>
</dbReference>
<dbReference type="AlphaFoldDB" id="A0A5Q2N8I9"/>
<dbReference type="InterPro" id="IPR050921">
    <property type="entry name" value="T4SS_GSP_E_ATPase"/>
</dbReference>
<sequence length="450" mass="49708">MEFSSGNPNLKDSLNNKTKKKDQGTQVEDIHKTVTENVYHNSALVTVQRKLISQIDATLVPTLKSDTAIGAYLEMLLDDLVAKEFPSLSRREREVVLHSVLDELRGFGPLEHALMDDSISEIMVNGPHQVYIEKKGRLEVSEIKFRDDKHVLQIIDKIVAPLGRRIDESSPMVDARLPNGSRVNAVIPPISLKGPLLTIRKFSSKPITIEKLIQYGSLNEAMSLFLSKAVKAKANIMVAGGTGSGKSTLLNTLSSFIPEGERIITIEDAAELKLLQPHVISLEARPPNIEGKGAITIKDLVRNSLRMRPDRIIVGEVRGAETLDMLQAMNTGHNGSLSTVHANSPRDALSRLETMTLYAGIDLPLRAIREQIHSAIDLICFIERMSDGTRKVTHITEIAGMGGDSILLQDLYYFNSKDRANGKVRGEFVSTDLPAKIEIRFRTLGIEIKG</sequence>
<proteinExistence type="inferred from homology"/>
<accession>A0A5Q2N8I9</accession>
<feature type="compositionally biased region" description="Polar residues" evidence="2">
    <location>
        <begin position="1"/>
        <end position="16"/>
    </location>
</feature>
<name>A0A5Q2N8I9_9FIRM</name>
<dbReference type="CDD" id="cd01130">
    <property type="entry name" value="VirB11-like_ATPase"/>
    <property type="match status" value="1"/>
</dbReference>
<feature type="domain" description="Bacterial type II secretion system protein E" evidence="3">
    <location>
        <begin position="105"/>
        <end position="380"/>
    </location>
</feature>
<dbReference type="SUPFAM" id="SSF52540">
    <property type="entry name" value="P-loop containing nucleoside triphosphate hydrolases"/>
    <property type="match status" value="1"/>
</dbReference>
<dbReference type="RefSeq" id="WP_153725716.1">
    <property type="nucleotide sequence ID" value="NZ_CP045875.1"/>
</dbReference>
<evidence type="ECO:0000256" key="1">
    <source>
        <dbReference type="ARBA" id="ARBA00006611"/>
    </source>
</evidence>
<keyword evidence="5" id="KW-1185">Reference proteome</keyword>
<evidence type="ECO:0000313" key="5">
    <source>
        <dbReference type="Proteomes" id="UP000366051"/>
    </source>
</evidence>
<dbReference type="Proteomes" id="UP000366051">
    <property type="component" value="Chromosome"/>
</dbReference>
<protein>
    <submittedName>
        <fullName evidence="4">Type II secretion system protein E</fullName>
    </submittedName>
</protein>
<evidence type="ECO:0000256" key="2">
    <source>
        <dbReference type="SAM" id="MobiDB-lite"/>
    </source>
</evidence>
<dbReference type="Gene3D" id="3.40.50.300">
    <property type="entry name" value="P-loop containing nucleotide triphosphate hydrolases"/>
    <property type="match status" value="1"/>
</dbReference>
<organism evidence="4 5">
    <name type="scientific">Heliorestis convoluta</name>
    <dbReference type="NCBI Taxonomy" id="356322"/>
    <lineage>
        <taxon>Bacteria</taxon>
        <taxon>Bacillati</taxon>
        <taxon>Bacillota</taxon>
        <taxon>Clostridia</taxon>
        <taxon>Eubacteriales</taxon>
        <taxon>Heliobacteriaceae</taxon>
        <taxon>Heliorestis</taxon>
    </lineage>
</organism>
<feature type="region of interest" description="Disordered" evidence="2">
    <location>
        <begin position="1"/>
        <end position="27"/>
    </location>
</feature>
<dbReference type="Gene3D" id="3.30.450.380">
    <property type="match status" value="1"/>
</dbReference>
<dbReference type="PANTHER" id="PTHR30486">
    <property type="entry name" value="TWITCHING MOTILITY PROTEIN PILT"/>
    <property type="match status" value="1"/>
</dbReference>
<comment type="similarity">
    <text evidence="1">Belongs to the GSP E family.</text>
</comment>
<evidence type="ECO:0000259" key="3">
    <source>
        <dbReference type="Pfam" id="PF00437"/>
    </source>
</evidence>
<dbReference type="OrthoDB" id="9810761at2"/>
<dbReference type="EMBL" id="CP045875">
    <property type="protein sequence ID" value="QGG48570.1"/>
    <property type="molecule type" value="Genomic_DNA"/>
</dbReference>
<dbReference type="PANTHER" id="PTHR30486:SF15">
    <property type="entry name" value="TYPE II_IV SECRETION SYSTEM ATPASE"/>
    <property type="match status" value="1"/>
</dbReference>